<dbReference type="PRINTS" id="PR00368">
    <property type="entry name" value="FADPNR"/>
</dbReference>
<dbReference type="InterPro" id="IPR006277">
    <property type="entry name" value="Sarcosine_oxidase_asu"/>
</dbReference>
<dbReference type="GO" id="GO:0008115">
    <property type="term" value="F:sarcosine oxidase activity"/>
    <property type="evidence" value="ECO:0007669"/>
    <property type="project" value="InterPro"/>
</dbReference>
<dbReference type="Pfam" id="PF01571">
    <property type="entry name" value="GCV_T"/>
    <property type="match status" value="1"/>
</dbReference>
<dbReference type="InterPro" id="IPR023753">
    <property type="entry name" value="FAD/NAD-binding_dom"/>
</dbReference>
<dbReference type="SUPFAM" id="SSF101790">
    <property type="entry name" value="Aminomethyltransferase beta-barrel domain"/>
    <property type="match status" value="1"/>
</dbReference>
<feature type="domain" description="FAD/NAD(P)-binding" evidence="4">
    <location>
        <begin position="180"/>
        <end position="452"/>
    </location>
</feature>
<evidence type="ECO:0000313" key="7">
    <source>
        <dbReference type="EMBL" id="SMF17944.1"/>
    </source>
</evidence>
<evidence type="ECO:0000259" key="5">
    <source>
        <dbReference type="Pfam" id="PF08669"/>
    </source>
</evidence>
<feature type="domain" description="GCVT N-terminal" evidence="3">
    <location>
        <begin position="632"/>
        <end position="902"/>
    </location>
</feature>
<dbReference type="Pfam" id="PF17806">
    <property type="entry name" value="SO_alpha_A3"/>
    <property type="match status" value="1"/>
</dbReference>
<dbReference type="InterPro" id="IPR027266">
    <property type="entry name" value="TrmE/GcvT-like"/>
</dbReference>
<dbReference type="Pfam" id="PF08669">
    <property type="entry name" value="GCV_T_C"/>
    <property type="match status" value="1"/>
</dbReference>
<feature type="domain" description="SoxA A3" evidence="6">
    <location>
        <begin position="534"/>
        <end position="617"/>
    </location>
</feature>
<dbReference type="Pfam" id="PF13510">
    <property type="entry name" value="Fer2_4"/>
    <property type="match status" value="1"/>
</dbReference>
<dbReference type="SUPFAM" id="SSF103025">
    <property type="entry name" value="Folate-binding domain"/>
    <property type="match status" value="1"/>
</dbReference>
<gene>
    <name evidence="7" type="ORF">SAMN05428998_106131</name>
</gene>
<keyword evidence="2" id="KW-0560">Oxidoreductase</keyword>
<dbReference type="PANTHER" id="PTHR43757">
    <property type="entry name" value="AMINOMETHYLTRANSFERASE"/>
    <property type="match status" value="1"/>
</dbReference>
<dbReference type="PANTHER" id="PTHR43757:SF2">
    <property type="entry name" value="AMINOMETHYLTRANSFERASE, MITOCHONDRIAL"/>
    <property type="match status" value="1"/>
</dbReference>
<dbReference type="Proteomes" id="UP000192917">
    <property type="component" value="Unassembled WGS sequence"/>
</dbReference>
<protein>
    <submittedName>
        <fullName evidence="7">Sarcosine oxidase subunit alpha</fullName>
    </submittedName>
</protein>
<accession>A0A1Y6BTX1</accession>
<dbReference type="STRING" id="560819.SAMN05428998_106131"/>
<dbReference type="InterPro" id="IPR028896">
    <property type="entry name" value="GcvT/YgfZ/DmdA"/>
</dbReference>
<dbReference type="Gene3D" id="3.30.1360.120">
    <property type="entry name" value="Probable tRNA modification gtpase trme, domain 1"/>
    <property type="match status" value="1"/>
</dbReference>
<dbReference type="EMBL" id="FWZX01000006">
    <property type="protein sequence ID" value="SMF17944.1"/>
    <property type="molecule type" value="Genomic_DNA"/>
</dbReference>
<dbReference type="InterPro" id="IPR042204">
    <property type="entry name" value="2Fe-2S-bd_N"/>
</dbReference>
<keyword evidence="8" id="KW-1185">Reference proteome</keyword>
<dbReference type="AlphaFoldDB" id="A0A1Y6BTX1"/>
<evidence type="ECO:0000259" key="6">
    <source>
        <dbReference type="Pfam" id="PF17806"/>
    </source>
</evidence>
<dbReference type="InterPro" id="IPR013977">
    <property type="entry name" value="GcvT_C"/>
</dbReference>
<dbReference type="Gene3D" id="3.50.50.60">
    <property type="entry name" value="FAD/NAD(P)-binding domain"/>
    <property type="match status" value="2"/>
</dbReference>
<evidence type="ECO:0000259" key="4">
    <source>
        <dbReference type="Pfam" id="PF07992"/>
    </source>
</evidence>
<dbReference type="InterPro" id="IPR029043">
    <property type="entry name" value="GcvT/YgfZ_C"/>
</dbReference>
<dbReference type="Gene3D" id="1.10.10.1100">
    <property type="entry name" value="BFD-like [2Fe-2S]-binding domain"/>
    <property type="match status" value="1"/>
</dbReference>
<comment type="similarity">
    <text evidence="1">Belongs to the GcvT family.</text>
</comment>
<dbReference type="InterPro" id="IPR036188">
    <property type="entry name" value="FAD/NAD-bd_sf"/>
</dbReference>
<dbReference type="GO" id="GO:0046653">
    <property type="term" value="P:tetrahydrofolate metabolic process"/>
    <property type="evidence" value="ECO:0007669"/>
    <property type="project" value="InterPro"/>
</dbReference>
<feature type="domain" description="Aminomethyltransferase C-terminal" evidence="5">
    <location>
        <begin position="921"/>
        <end position="1007"/>
    </location>
</feature>
<evidence type="ECO:0000256" key="1">
    <source>
        <dbReference type="ARBA" id="ARBA00008609"/>
    </source>
</evidence>
<dbReference type="InterPro" id="IPR006222">
    <property type="entry name" value="GCVT_N"/>
</dbReference>
<dbReference type="InterPro" id="IPR041854">
    <property type="entry name" value="BFD-like_2Fe2S-bd_dom_sf"/>
</dbReference>
<name>A0A1Y6BTX1_9PROT</name>
<evidence type="ECO:0000256" key="2">
    <source>
        <dbReference type="ARBA" id="ARBA00023002"/>
    </source>
</evidence>
<dbReference type="NCBIfam" id="TIGR01372">
    <property type="entry name" value="soxA"/>
    <property type="match status" value="1"/>
</dbReference>
<dbReference type="PRINTS" id="PR00469">
    <property type="entry name" value="PNDRDTASEII"/>
</dbReference>
<evidence type="ECO:0000313" key="8">
    <source>
        <dbReference type="Proteomes" id="UP000192917"/>
    </source>
</evidence>
<dbReference type="Pfam" id="PF07992">
    <property type="entry name" value="Pyr_redox_2"/>
    <property type="match status" value="1"/>
</dbReference>
<dbReference type="SUPFAM" id="SSF51905">
    <property type="entry name" value="FAD/NAD(P)-binding domain"/>
    <property type="match status" value="1"/>
</dbReference>
<dbReference type="InterPro" id="IPR041117">
    <property type="entry name" value="SoxA_A3"/>
</dbReference>
<dbReference type="PIRSF" id="PIRSF037980">
    <property type="entry name" value="SoxA"/>
    <property type="match status" value="1"/>
</dbReference>
<dbReference type="RefSeq" id="WP_085122615.1">
    <property type="nucleotide sequence ID" value="NZ_FWZX01000006.1"/>
</dbReference>
<sequence length="1015" mass="109778">MAQSAPAAARSSQPFRLSEGGRIDRSRSLTFRFDDRELTGHPGDTLASALLANGVHLVGRSFKYHRPRGIVTAGAEEPNALVQVGRDPRTEPNVRATQLELFDGLGVSSQNRWPSLEFDVGGVNNLLSRFLPAGFYYKTFMWPAAAWETYEKAIRQAAGLGLAPSKPDPDHYDKTFAHCDLLVVGAGPAGLSAALTAARAGARVVVAEQDFLLGGDLLSDRTAKIDGRPALEWVAEAEAELRASDRVRILTRTICFAAYDHNFFALHERVTDHLAPADRPEGLPRHRLWKLRTKQAIFATGAIERPLVFRDNDRPGILLASAARSYLNRWGVRAGSEAVVFTGNDSGYATALDLKAVGVRVNAVVDLRAAAEGPLSEAAKAAGLRILAGHAVTGTEGDKRIARLRAAPLDADGKGVRGSGQEIACDLLVSSAGWSPTVHLHCQAKGSLAWDEAHACYLPDRSMQKGQAVIGSAAGAFGLASCLAGGEAAGREAAGALGLEAKASRKKTQAEDRDFLPMRQLYCVPSDKPLGQGGKHFVDQQNDVTAADLLLALREGYRSIEHVKRYTTTGMGTDQGKLGNLNAIGIVAERLGLPLPEVGVTTYRAPYTPVSFGAFAGRDVDALLDPVRTTPIHSWHERNGALFEDVGQWRRAWYYPKAGEDLHRAVAREVAATRETVGIMDATTLGKIEIVGPDAAELLNRVYTNAWSKLEVGRCRYGLMLKEDGMVMDDGVTSRLAEDRFLMTTTTGNAAPVLAHLEEWLQTEWPDLEVFLTSVTEQFATMTLSGPNARKLLAELCDLDLSTEAFPHMSWQEGSVAGVPARIFRISFTGELSYEINVPAGHGLSVWQALYRHGEKYGITPYGTEAMHVLRAEKGFIIVGQETDGSVTPLDLGMDWIVSKKKDFIGRRSLSRSDMADSGRKQLVGLLTQDPKVVLPEGGALVEAMRDATPVPMIGHVTSSYWSPNCERSIALALVKGGRARLGKTVLCPLEGGKTVPCTVVEPLFFDKEGDRLRA</sequence>
<proteinExistence type="inferred from homology"/>
<organism evidence="7 8">
    <name type="scientific">Tistlia consotensis USBA 355</name>
    <dbReference type="NCBI Taxonomy" id="560819"/>
    <lineage>
        <taxon>Bacteria</taxon>
        <taxon>Pseudomonadati</taxon>
        <taxon>Pseudomonadota</taxon>
        <taxon>Alphaproteobacteria</taxon>
        <taxon>Rhodospirillales</taxon>
        <taxon>Rhodovibrionaceae</taxon>
        <taxon>Tistlia</taxon>
    </lineage>
</organism>
<evidence type="ECO:0000259" key="3">
    <source>
        <dbReference type="Pfam" id="PF01571"/>
    </source>
</evidence>
<reference evidence="7 8" key="1">
    <citation type="submission" date="2017-04" db="EMBL/GenBank/DDBJ databases">
        <authorList>
            <person name="Afonso C.L."/>
            <person name="Miller P.J."/>
            <person name="Scott M.A."/>
            <person name="Spackman E."/>
            <person name="Goraichik I."/>
            <person name="Dimitrov K.M."/>
            <person name="Suarez D.L."/>
            <person name="Swayne D.E."/>
        </authorList>
    </citation>
    <scope>NUCLEOTIDE SEQUENCE [LARGE SCALE GENOMIC DNA]</scope>
    <source>
        <strain evidence="7 8">USBA 355</strain>
    </source>
</reference>
<dbReference type="Gene3D" id="3.10.20.440">
    <property type="entry name" value="2Fe-2S iron-sulphur cluster binding domain, sarcosine oxidase, alpha subunit, N-terminal domain"/>
    <property type="match status" value="1"/>
</dbReference>